<name>A0A9P0CR04_9CUCU</name>
<proteinExistence type="predicted"/>
<evidence type="ECO:0000313" key="1">
    <source>
        <dbReference type="EMBL" id="CAH1106351.1"/>
    </source>
</evidence>
<dbReference type="Proteomes" id="UP001153636">
    <property type="component" value="Chromosome 2"/>
</dbReference>
<accession>A0A9P0CR04</accession>
<evidence type="ECO:0000313" key="2">
    <source>
        <dbReference type="Proteomes" id="UP001153636"/>
    </source>
</evidence>
<reference evidence="1" key="1">
    <citation type="submission" date="2022-01" db="EMBL/GenBank/DDBJ databases">
        <authorList>
            <person name="King R."/>
        </authorList>
    </citation>
    <scope>NUCLEOTIDE SEQUENCE</scope>
</reference>
<keyword evidence="2" id="KW-1185">Reference proteome</keyword>
<sequence>MATITNLGYHFLTVGASSSTPQCDVRRPDALFPNRQCFHEPLLKIYFQWCPMKCFNKLSSDEKILILNKLCQLETKDEQDIYLQGFIERRSVARKRARNPGGNSKSNTYFHFVPLNHQRVKVCLAAFLNLHAARVKRVKRLKLLLESNTTPCDNRGKSVKSNCLQNLKFDVFVNT</sequence>
<dbReference type="AlphaFoldDB" id="A0A9P0CR04"/>
<dbReference type="EMBL" id="OV651814">
    <property type="protein sequence ID" value="CAH1106351.1"/>
    <property type="molecule type" value="Genomic_DNA"/>
</dbReference>
<gene>
    <name evidence="1" type="ORF">PSYICH_LOCUS7543</name>
</gene>
<organism evidence="1 2">
    <name type="scientific">Psylliodes chrysocephalus</name>
    <dbReference type="NCBI Taxonomy" id="3402493"/>
    <lineage>
        <taxon>Eukaryota</taxon>
        <taxon>Metazoa</taxon>
        <taxon>Ecdysozoa</taxon>
        <taxon>Arthropoda</taxon>
        <taxon>Hexapoda</taxon>
        <taxon>Insecta</taxon>
        <taxon>Pterygota</taxon>
        <taxon>Neoptera</taxon>
        <taxon>Endopterygota</taxon>
        <taxon>Coleoptera</taxon>
        <taxon>Polyphaga</taxon>
        <taxon>Cucujiformia</taxon>
        <taxon>Chrysomeloidea</taxon>
        <taxon>Chrysomelidae</taxon>
        <taxon>Galerucinae</taxon>
        <taxon>Alticini</taxon>
        <taxon>Psylliodes</taxon>
    </lineage>
</organism>
<protein>
    <submittedName>
        <fullName evidence="1">Uncharacterized protein</fullName>
    </submittedName>
</protein>
<dbReference type="OrthoDB" id="7475343at2759"/>